<dbReference type="EMBL" id="SRLO01001147">
    <property type="protein sequence ID" value="TNN40928.1"/>
    <property type="molecule type" value="Genomic_DNA"/>
</dbReference>
<reference evidence="2 3" key="1">
    <citation type="submission" date="2019-03" db="EMBL/GenBank/DDBJ databases">
        <title>First draft genome of Liparis tanakae, snailfish: a comprehensive survey of snailfish specific genes.</title>
        <authorList>
            <person name="Kim W."/>
            <person name="Song I."/>
            <person name="Jeong J.-H."/>
            <person name="Kim D."/>
            <person name="Kim S."/>
            <person name="Ryu S."/>
            <person name="Song J.Y."/>
            <person name="Lee S.K."/>
        </authorList>
    </citation>
    <scope>NUCLEOTIDE SEQUENCE [LARGE SCALE GENOMIC DNA]</scope>
    <source>
        <tissue evidence="2">Muscle</tissue>
    </source>
</reference>
<feature type="compositionally biased region" description="Basic and acidic residues" evidence="1">
    <location>
        <begin position="1"/>
        <end position="16"/>
    </location>
</feature>
<dbReference type="Proteomes" id="UP000314294">
    <property type="component" value="Unassembled WGS sequence"/>
</dbReference>
<gene>
    <name evidence="2" type="ORF">EYF80_048896</name>
</gene>
<evidence type="ECO:0000313" key="2">
    <source>
        <dbReference type="EMBL" id="TNN40928.1"/>
    </source>
</evidence>
<name>A0A4Z2FI90_9TELE</name>
<proteinExistence type="predicted"/>
<comment type="caution">
    <text evidence="2">The sequence shown here is derived from an EMBL/GenBank/DDBJ whole genome shotgun (WGS) entry which is preliminary data.</text>
</comment>
<protein>
    <submittedName>
        <fullName evidence="2">Uncharacterized protein</fullName>
    </submittedName>
</protein>
<evidence type="ECO:0000256" key="1">
    <source>
        <dbReference type="SAM" id="MobiDB-lite"/>
    </source>
</evidence>
<feature type="region of interest" description="Disordered" evidence="1">
    <location>
        <begin position="1"/>
        <end position="20"/>
    </location>
</feature>
<organism evidence="2 3">
    <name type="scientific">Liparis tanakae</name>
    <name type="common">Tanaka's snailfish</name>
    <dbReference type="NCBI Taxonomy" id="230148"/>
    <lineage>
        <taxon>Eukaryota</taxon>
        <taxon>Metazoa</taxon>
        <taxon>Chordata</taxon>
        <taxon>Craniata</taxon>
        <taxon>Vertebrata</taxon>
        <taxon>Euteleostomi</taxon>
        <taxon>Actinopterygii</taxon>
        <taxon>Neopterygii</taxon>
        <taxon>Teleostei</taxon>
        <taxon>Neoteleostei</taxon>
        <taxon>Acanthomorphata</taxon>
        <taxon>Eupercaria</taxon>
        <taxon>Perciformes</taxon>
        <taxon>Cottioidei</taxon>
        <taxon>Cottales</taxon>
        <taxon>Liparidae</taxon>
        <taxon>Liparis</taxon>
    </lineage>
</organism>
<evidence type="ECO:0000313" key="3">
    <source>
        <dbReference type="Proteomes" id="UP000314294"/>
    </source>
</evidence>
<sequence length="105" mass="12268">MAGRHSLTDQARRAGEGDEEGSLAAFVFRSWETREYFGGQRNVWNTRAFRLLVGGTFLMENLISWHRSEQLPKLKNGNQRAVRLLPWRLQKEAEQRWKTSTLTAY</sequence>
<keyword evidence="3" id="KW-1185">Reference proteome</keyword>
<dbReference type="AlphaFoldDB" id="A0A4Z2FI90"/>
<accession>A0A4Z2FI90</accession>